<reference evidence="2" key="2">
    <citation type="submission" date="2015-01" db="EMBL/GenBank/DDBJ databases">
        <title>Evolutionary Origins and Diversification of the Mycorrhizal Mutualists.</title>
        <authorList>
            <consortium name="DOE Joint Genome Institute"/>
            <consortium name="Mycorrhizal Genomics Consortium"/>
            <person name="Kohler A."/>
            <person name="Kuo A."/>
            <person name="Nagy L.G."/>
            <person name="Floudas D."/>
            <person name="Copeland A."/>
            <person name="Barry K.W."/>
            <person name="Cichocki N."/>
            <person name="Veneault-Fourrey C."/>
            <person name="LaButti K."/>
            <person name="Lindquist E.A."/>
            <person name="Lipzen A."/>
            <person name="Lundell T."/>
            <person name="Morin E."/>
            <person name="Murat C."/>
            <person name="Riley R."/>
            <person name="Ohm R."/>
            <person name="Sun H."/>
            <person name="Tunlid A."/>
            <person name="Henrissat B."/>
            <person name="Grigoriev I.V."/>
            <person name="Hibbett D.S."/>
            <person name="Martin F."/>
        </authorList>
    </citation>
    <scope>NUCLEOTIDE SEQUENCE [LARGE SCALE GENOMIC DNA]</scope>
    <source>
        <strain evidence="2">441</strain>
    </source>
</reference>
<accession>A0A0C9YLM5</accession>
<proteinExistence type="predicted"/>
<name>A0A0C9YLM5_9AGAM</name>
<reference evidence="1 2" key="1">
    <citation type="submission" date="2014-04" db="EMBL/GenBank/DDBJ databases">
        <authorList>
            <consortium name="DOE Joint Genome Institute"/>
            <person name="Kuo A."/>
            <person name="Kohler A."/>
            <person name="Costa M.D."/>
            <person name="Nagy L.G."/>
            <person name="Floudas D."/>
            <person name="Copeland A."/>
            <person name="Barry K.W."/>
            <person name="Cichocki N."/>
            <person name="Veneault-Fourrey C."/>
            <person name="LaButti K."/>
            <person name="Lindquist E.A."/>
            <person name="Lipzen A."/>
            <person name="Lundell T."/>
            <person name="Morin E."/>
            <person name="Murat C."/>
            <person name="Sun H."/>
            <person name="Tunlid A."/>
            <person name="Henrissat B."/>
            <person name="Grigoriev I.V."/>
            <person name="Hibbett D.S."/>
            <person name="Martin F."/>
            <person name="Nordberg H.P."/>
            <person name="Cantor M.N."/>
            <person name="Hua S.X."/>
        </authorList>
    </citation>
    <scope>NUCLEOTIDE SEQUENCE [LARGE SCALE GENOMIC DNA]</scope>
    <source>
        <strain evidence="1 2">441</strain>
    </source>
</reference>
<protein>
    <submittedName>
        <fullName evidence="1">Uncharacterized protein</fullName>
    </submittedName>
</protein>
<dbReference type="HOGENOM" id="CLU_2321258_0_0_1"/>
<gene>
    <name evidence="1" type="ORF">PISMIDRAFT_222786</name>
</gene>
<evidence type="ECO:0000313" key="2">
    <source>
        <dbReference type="Proteomes" id="UP000054018"/>
    </source>
</evidence>
<sequence length="99" mass="11232">MQTETIRAWMPHTTISGCCEPSKGPPRNRRSVVVDRRSNRLLRRTVLQDVIAGRRLVRQFAASQNNFTFTSPETGTTSRLRGRELDPCTEGWILAGLTF</sequence>
<dbReference type="EMBL" id="KN833824">
    <property type="protein sequence ID" value="KIK17566.1"/>
    <property type="molecule type" value="Genomic_DNA"/>
</dbReference>
<dbReference type="Proteomes" id="UP000054018">
    <property type="component" value="Unassembled WGS sequence"/>
</dbReference>
<keyword evidence="2" id="KW-1185">Reference proteome</keyword>
<organism evidence="1 2">
    <name type="scientific">Pisolithus microcarpus 441</name>
    <dbReference type="NCBI Taxonomy" id="765257"/>
    <lineage>
        <taxon>Eukaryota</taxon>
        <taxon>Fungi</taxon>
        <taxon>Dikarya</taxon>
        <taxon>Basidiomycota</taxon>
        <taxon>Agaricomycotina</taxon>
        <taxon>Agaricomycetes</taxon>
        <taxon>Agaricomycetidae</taxon>
        <taxon>Boletales</taxon>
        <taxon>Sclerodermatineae</taxon>
        <taxon>Pisolithaceae</taxon>
        <taxon>Pisolithus</taxon>
    </lineage>
</organism>
<dbReference type="PROSITE" id="PS51257">
    <property type="entry name" value="PROKAR_LIPOPROTEIN"/>
    <property type="match status" value="1"/>
</dbReference>
<dbReference type="AlphaFoldDB" id="A0A0C9YLM5"/>
<evidence type="ECO:0000313" key="1">
    <source>
        <dbReference type="EMBL" id="KIK17566.1"/>
    </source>
</evidence>